<feature type="domain" description="Grh/CP2 DB" evidence="4">
    <location>
        <begin position="414"/>
        <end position="744"/>
    </location>
</feature>
<dbReference type="GO" id="GO:0000978">
    <property type="term" value="F:RNA polymerase II cis-regulatory region sequence-specific DNA binding"/>
    <property type="evidence" value="ECO:0007669"/>
    <property type="project" value="TreeGrafter"/>
</dbReference>
<dbReference type="InterPro" id="IPR007604">
    <property type="entry name" value="CP2"/>
</dbReference>
<feature type="compositionally biased region" description="Polar residues" evidence="3">
    <location>
        <begin position="278"/>
        <end position="292"/>
    </location>
</feature>
<dbReference type="OMA" id="FNDFDQM"/>
<evidence type="ECO:0000313" key="5">
    <source>
        <dbReference type="EMBL" id="EDW61701.1"/>
    </source>
</evidence>
<dbReference type="AlphaFoldDB" id="B4LKB0"/>
<protein>
    <submittedName>
        <fullName evidence="5">Uncharacterized protein, isoform A</fullName>
    </submittedName>
</protein>
<feature type="region of interest" description="Disordered" evidence="3">
    <location>
        <begin position="71"/>
        <end position="124"/>
    </location>
</feature>
<feature type="region of interest" description="Disordered" evidence="3">
    <location>
        <begin position="278"/>
        <end position="335"/>
    </location>
</feature>
<dbReference type="OrthoDB" id="9996779at2759"/>
<dbReference type="HOGENOM" id="CLU_015127_1_0_1"/>
<feature type="region of interest" description="Disordered" evidence="3">
    <location>
        <begin position="35"/>
        <end position="57"/>
    </location>
</feature>
<feature type="region of interest" description="Disordered" evidence="3">
    <location>
        <begin position="204"/>
        <end position="246"/>
    </location>
</feature>
<dbReference type="GO" id="GO:0001228">
    <property type="term" value="F:DNA-binding transcription activator activity, RNA polymerase II-specific"/>
    <property type="evidence" value="ECO:0007669"/>
    <property type="project" value="TreeGrafter"/>
</dbReference>
<evidence type="ECO:0000313" key="6">
    <source>
        <dbReference type="Proteomes" id="UP000008792"/>
    </source>
</evidence>
<accession>B4LKB0</accession>
<dbReference type="PROSITE" id="PS51968">
    <property type="entry name" value="GRH_CP2_DB"/>
    <property type="match status" value="1"/>
</dbReference>
<dbReference type="Pfam" id="PF04516">
    <property type="entry name" value="CP2"/>
    <property type="match status" value="2"/>
</dbReference>
<dbReference type="SUPFAM" id="SSF47769">
    <property type="entry name" value="SAM/Pointed domain"/>
    <property type="match status" value="1"/>
</dbReference>
<proteinExistence type="inferred from homology"/>
<feature type="region of interest" description="Disordered" evidence="3">
    <location>
        <begin position="577"/>
        <end position="649"/>
    </location>
</feature>
<dbReference type="STRING" id="7244.B4LKB0"/>
<evidence type="ECO:0000259" key="4">
    <source>
        <dbReference type="PROSITE" id="PS51968"/>
    </source>
</evidence>
<dbReference type="KEGG" id="dvi:6626104"/>
<feature type="compositionally biased region" description="Polar residues" evidence="3">
    <location>
        <begin position="204"/>
        <end position="217"/>
    </location>
</feature>
<evidence type="ECO:0000256" key="1">
    <source>
        <dbReference type="ARBA" id="ARBA00010852"/>
    </source>
</evidence>
<dbReference type="InParanoid" id="B4LKB0"/>
<feature type="region of interest" description="Disordered" evidence="3">
    <location>
        <begin position="682"/>
        <end position="706"/>
    </location>
</feature>
<feature type="compositionally biased region" description="Basic and acidic residues" evidence="3">
    <location>
        <begin position="682"/>
        <end position="704"/>
    </location>
</feature>
<feature type="compositionally biased region" description="Polar residues" evidence="3">
    <location>
        <begin position="160"/>
        <end position="174"/>
    </location>
</feature>
<feature type="compositionally biased region" description="Polar residues" evidence="3">
    <location>
        <begin position="321"/>
        <end position="331"/>
    </location>
</feature>
<name>B4LKB0_DROVI</name>
<comment type="subcellular location">
    <subcellularLocation>
        <location evidence="2">Nucleus</location>
    </subcellularLocation>
</comment>
<dbReference type="CDD" id="cd09537">
    <property type="entry name" value="SAM_CP2-like"/>
    <property type="match status" value="1"/>
</dbReference>
<dbReference type="EMBL" id="CH940648">
    <property type="protein sequence ID" value="EDW61701.1"/>
    <property type="molecule type" value="Genomic_DNA"/>
</dbReference>
<dbReference type="Pfam" id="PF18016">
    <property type="entry name" value="SAM_3"/>
    <property type="match status" value="1"/>
</dbReference>
<sequence length="1008" mass="110436">MALSFLSVNSGLLDIQSIFDPQYLQQQQQQQQLQLHLPTQQQQQEEEEQQTTSRTSTKFDLNIFNDFDQMEFNNNNLNRNHNQYPNNNNNNNNNNSNNCSINNNNNNHNTNNNNNNNNIHTHQTNGENLNQIQNSHFISGYHHQHIGSDYEPVINFVDSPPNSEESWTDAQSKDSPGPQIIDVRTIYSDSGSRKRRMDWYSLDIGQSENSPTTQSGDIPNKVAHQEKDKHKREKHSGRNSWSDDIGFDLNAEFNSNSYLNNENFLSFSPSLTALKQEPQTEQLKPNTKISLDNNSNNNSNNNNSSSGIGKSDKSPLGEANHSPQRTGQDSGSGKHELNAGIICGCGTPQGSPAATDFELNGNANGNEATADKSRSTSGIEAYTQAPRSGLQQQLSLVEAAKIEPSSSGGASHGEDHKFQYILAAATSIATKNNEETLTYLNQGQSYEIKLKKIGDLSFYRDKILKSVIKICFHERRLQFMEREQMQQWQASRPGDRIIEVDVPLSYGLCHVSQPLSSNALNTVEIFWDPLKEVGVYIKVNCISTEFTPKKHGGEKGVPFRLQIETYIENTTATATTTTATATTTPTTTATTNCGNSSSSSSSNSSSSSSSNSAAGNNNNNNTAGNITSNNNNNNNNTSAGTSPCPTDNRNVNSGSIAGLAALNGKQAVHAAACQIKVFKLKGADRKHKQDREKIQKRPQSEQEKFQPSYECTIMNDISLDLIPPATTTGCYSPEYMKLWPNSPVHIPKYDGMLPFTSSASPAASSSPIAINSVTSTNSPTLKLMDATNMVSPQHVPADMDDYNQNIMPESTPAQVTQWLTNHRLTAYVTTFAHFSGADIMRMSKEDLIQICGLADGIRMFNILRAKTIAPRLTLYASMDGCSYNAIYLLSNTAKELQQKIYKLPGFYEFMAKGGSAGALENGSGVAAAAAAAAVLYNNWGMHSKYSGSGSNIFNEANKSCVYISGPSGIHVCVSDEVLNNEVKDGSLYALDVQGGKVIMKLINKQDNN</sequence>
<reference evidence="5 6" key="1">
    <citation type="journal article" date="2007" name="Nature">
        <title>Evolution of genes and genomes on the Drosophila phylogeny.</title>
        <authorList>
            <consortium name="Drosophila 12 Genomes Consortium"/>
            <person name="Clark A.G."/>
            <person name="Eisen M.B."/>
            <person name="Smith D.R."/>
            <person name="Bergman C.M."/>
            <person name="Oliver B."/>
            <person name="Markow T.A."/>
            <person name="Kaufman T.C."/>
            <person name="Kellis M."/>
            <person name="Gelbart W."/>
            <person name="Iyer V.N."/>
            <person name="Pollard D.A."/>
            <person name="Sackton T.B."/>
            <person name="Larracuente A.M."/>
            <person name="Singh N.D."/>
            <person name="Abad J.P."/>
            <person name="Abt D.N."/>
            <person name="Adryan B."/>
            <person name="Aguade M."/>
            <person name="Akashi H."/>
            <person name="Anderson W.W."/>
            <person name="Aquadro C.F."/>
            <person name="Ardell D.H."/>
            <person name="Arguello R."/>
            <person name="Artieri C.G."/>
            <person name="Barbash D.A."/>
            <person name="Barker D."/>
            <person name="Barsanti P."/>
            <person name="Batterham P."/>
            <person name="Batzoglou S."/>
            <person name="Begun D."/>
            <person name="Bhutkar A."/>
            <person name="Blanco E."/>
            <person name="Bosak S.A."/>
            <person name="Bradley R.K."/>
            <person name="Brand A.D."/>
            <person name="Brent M.R."/>
            <person name="Brooks A.N."/>
            <person name="Brown R.H."/>
            <person name="Butlin R.K."/>
            <person name="Caggese C."/>
            <person name="Calvi B.R."/>
            <person name="Bernardo de Carvalho A."/>
            <person name="Caspi A."/>
            <person name="Castrezana S."/>
            <person name="Celniker S.E."/>
            <person name="Chang J.L."/>
            <person name="Chapple C."/>
            <person name="Chatterji S."/>
            <person name="Chinwalla A."/>
            <person name="Civetta A."/>
            <person name="Clifton S.W."/>
            <person name="Comeron J.M."/>
            <person name="Costello J.C."/>
            <person name="Coyne J.A."/>
            <person name="Daub J."/>
            <person name="David R.G."/>
            <person name="Delcher A.L."/>
            <person name="Delehaunty K."/>
            <person name="Do C.B."/>
            <person name="Ebling H."/>
            <person name="Edwards K."/>
            <person name="Eickbush T."/>
            <person name="Evans J.D."/>
            <person name="Filipski A."/>
            <person name="Findeiss S."/>
            <person name="Freyhult E."/>
            <person name="Fulton L."/>
            <person name="Fulton R."/>
            <person name="Garcia A.C."/>
            <person name="Gardiner A."/>
            <person name="Garfield D.A."/>
            <person name="Garvin B.E."/>
            <person name="Gibson G."/>
            <person name="Gilbert D."/>
            <person name="Gnerre S."/>
            <person name="Godfrey J."/>
            <person name="Good R."/>
            <person name="Gotea V."/>
            <person name="Gravely B."/>
            <person name="Greenberg A.J."/>
            <person name="Griffiths-Jones S."/>
            <person name="Gross S."/>
            <person name="Guigo R."/>
            <person name="Gustafson E.A."/>
            <person name="Haerty W."/>
            <person name="Hahn M.W."/>
            <person name="Halligan D.L."/>
            <person name="Halpern A.L."/>
            <person name="Halter G.M."/>
            <person name="Han M.V."/>
            <person name="Heger A."/>
            <person name="Hillier L."/>
            <person name="Hinrichs A.S."/>
            <person name="Holmes I."/>
            <person name="Hoskins R.A."/>
            <person name="Hubisz M.J."/>
            <person name="Hultmark D."/>
            <person name="Huntley M.A."/>
            <person name="Jaffe D.B."/>
            <person name="Jagadeeshan S."/>
            <person name="Jeck W.R."/>
            <person name="Johnson J."/>
            <person name="Jones C.D."/>
            <person name="Jordan W.C."/>
            <person name="Karpen G.H."/>
            <person name="Kataoka E."/>
            <person name="Keightley P.D."/>
            <person name="Kheradpour P."/>
            <person name="Kirkness E.F."/>
            <person name="Koerich L.B."/>
            <person name="Kristiansen K."/>
            <person name="Kudrna D."/>
            <person name="Kulathinal R.J."/>
            <person name="Kumar S."/>
            <person name="Kwok R."/>
            <person name="Lander E."/>
            <person name="Langley C.H."/>
            <person name="Lapoint R."/>
            <person name="Lazzaro B.P."/>
            <person name="Lee S.J."/>
            <person name="Levesque L."/>
            <person name="Li R."/>
            <person name="Lin C.F."/>
            <person name="Lin M.F."/>
            <person name="Lindblad-Toh K."/>
            <person name="Llopart A."/>
            <person name="Long M."/>
            <person name="Low L."/>
            <person name="Lozovsky E."/>
            <person name="Lu J."/>
            <person name="Luo M."/>
            <person name="Machado C.A."/>
            <person name="Makalowski W."/>
            <person name="Marzo M."/>
            <person name="Matsuda M."/>
            <person name="Matzkin L."/>
            <person name="McAllister B."/>
            <person name="McBride C.S."/>
            <person name="McKernan B."/>
            <person name="McKernan K."/>
            <person name="Mendez-Lago M."/>
            <person name="Minx P."/>
            <person name="Mollenhauer M.U."/>
            <person name="Montooth K."/>
            <person name="Mount S.M."/>
            <person name="Mu X."/>
            <person name="Myers E."/>
            <person name="Negre B."/>
            <person name="Newfeld S."/>
            <person name="Nielsen R."/>
            <person name="Noor M.A."/>
            <person name="O'Grady P."/>
            <person name="Pachter L."/>
            <person name="Papaceit M."/>
            <person name="Parisi M.J."/>
            <person name="Parisi M."/>
            <person name="Parts L."/>
            <person name="Pedersen J.S."/>
            <person name="Pesole G."/>
            <person name="Phillippy A.M."/>
            <person name="Ponting C.P."/>
            <person name="Pop M."/>
            <person name="Porcelli D."/>
            <person name="Powell J.R."/>
            <person name="Prohaska S."/>
            <person name="Pruitt K."/>
            <person name="Puig M."/>
            <person name="Quesneville H."/>
            <person name="Ram K.R."/>
            <person name="Rand D."/>
            <person name="Rasmussen M.D."/>
            <person name="Reed L.K."/>
            <person name="Reenan R."/>
            <person name="Reily A."/>
            <person name="Remington K.A."/>
            <person name="Rieger T.T."/>
            <person name="Ritchie M.G."/>
            <person name="Robin C."/>
            <person name="Rogers Y.H."/>
            <person name="Rohde C."/>
            <person name="Rozas J."/>
            <person name="Rubenfield M.J."/>
            <person name="Ruiz A."/>
            <person name="Russo S."/>
            <person name="Salzberg S.L."/>
            <person name="Sanchez-Gracia A."/>
            <person name="Saranga D.J."/>
            <person name="Sato H."/>
            <person name="Schaeffer S.W."/>
            <person name="Schatz M.C."/>
            <person name="Schlenke T."/>
            <person name="Schwartz R."/>
            <person name="Segarra C."/>
            <person name="Singh R.S."/>
            <person name="Sirot L."/>
            <person name="Sirota M."/>
            <person name="Sisneros N.B."/>
            <person name="Smith C.D."/>
            <person name="Smith T.F."/>
            <person name="Spieth J."/>
            <person name="Stage D.E."/>
            <person name="Stark A."/>
            <person name="Stephan W."/>
            <person name="Strausberg R.L."/>
            <person name="Strempel S."/>
            <person name="Sturgill D."/>
            <person name="Sutton G."/>
            <person name="Sutton G.G."/>
            <person name="Tao W."/>
            <person name="Teichmann S."/>
            <person name="Tobari Y.N."/>
            <person name="Tomimura Y."/>
            <person name="Tsolas J.M."/>
            <person name="Valente V.L."/>
            <person name="Venter E."/>
            <person name="Venter J.C."/>
            <person name="Vicario S."/>
            <person name="Vieira F.G."/>
            <person name="Vilella A.J."/>
            <person name="Villasante A."/>
            <person name="Walenz B."/>
            <person name="Wang J."/>
            <person name="Wasserman M."/>
            <person name="Watts T."/>
            <person name="Wilson D."/>
            <person name="Wilson R.K."/>
            <person name="Wing R.A."/>
            <person name="Wolfner M.F."/>
            <person name="Wong A."/>
            <person name="Wong G.K."/>
            <person name="Wu C.I."/>
            <person name="Wu G."/>
            <person name="Yamamoto D."/>
            <person name="Yang H.P."/>
            <person name="Yang S.P."/>
            <person name="Yorke J.A."/>
            <person name="Yoshida K."/>
            <person name="Zdobnov E."/>
            <person name="Zhang P."/>
            <person name="Zhang Y."/>
            <person name="Zimin A.V."/>
            <person name="Baldwin J."/>
            <person name="Abdouelleil A."/>
            <person name="Abdulkadir J."/>
            <person name="Abebe A."/>
            <person name="Abera B."/>
            <person name="Abreu J."/>
            <person name="Acer S.C."/>
            <person name="Aftuck L."/>
            <person name="Alexander A."/>
            <person name="An P."/>
            <person name="Anderson E."/>
            <person name="Anderson S."/>
            <person name="Arachi H."/>
            <person name="Azer M."/>
            <person name="Bachantsang P."/>
            <person name="Barry A."/>
            <person name="Bayul T."/>
            <person name="Berlin A."/>
            <person name="Bessette D."/>
            <person name="Bloom T."/>
            <person name="Blye J."/>
            <person name="Boguslavskiy L."/>
            <person name="Bonnet C."/>
            <person name="Boukhgalter B."/>
            <person name="Bourzgui I."/>
            <person name="Brown A."/>
            <person name="Cahill P."/>
            <person name="Channer S."/>
            <person name="Cheshatsang Y."/>
            <person name="Chuda L."/>
            <person name="Citroen M."/>
            <person name="Collymore A."/>
            <person name="Cooke P."/>
            <person name="Costello M."/>
            <person name="D'Aco K."/>
            <person name="Daza R."/>
            <person name="De Haan G."/>
            <person name="DeGray S."/>
            <person name="DeMaso C."/>
            <person name="Dhargay N."/>
            <person name="Dooley K."/>
            <person name="Dooley E."/>
            <person name="Doricent M."/>
            <person name="Dorje P."/>
            <person name="Dorjee K."/>
            <person name="Dupes A."/>
            <person name="Elong R."/>
            <person name="Falk J."/>
            <person name="Farina A."/>
            <person name="Faro S."/>
            <person name="Ferguson D."/>
            <person name="Fisher S."/>
            <person name="Foley C.D."/>
            <person name="Franke A."/>
            <person name="Friedrich D."/>
            <person name="Gadbois L."/>
            <person name="Gearin G."/>
            <person name="Gearin C.R."/>
            <person name="Giannoukos G."/>
            <person name="Goode T."/>
            <person name="Graham J."/>
            <person name="Grandbois E."/>
            <person name="Grewal S."/>
            <person name="Gyaltsen K."/>
            <person name="Hafez N."/>
            <person name="Hagos B."/>
            <person name="Hall J."/>
            <person name="Henson C."/>
            <person name="Hollinger A."/>
            <person name="Honan T."/>
            <person name="Huard M.D."/>
            <person name="Hughes L."/>
            <person name="Hurhula B."/>
            <person name="Husby M.E."/>
            <person name="Kamat A."/>
            <person name="Kanga B."/>
            <person name="Kashin S."/>
            <person name="Khazanovich D."/>
            <person name="Kisner P."/>
            <person name="Lance K."/>
            <person name="Lara M."/>
            <person name="Lee W."/>
            <person name="Lennon N."/>
            <person name="Letendre F."/>
            <person name="LeVine R."/>
            <person name="Lipovsky A."/>
            <person name="Liu X."/>
            <person name="Liu J."/>
            <person name="Liu S."/>
            <person name="Lokyitsang T."/>
            <person name="Lokyitsang Y."/>
            <person name="Lubonja R."/>
            <person name="Lui A."/>
            <person name="MacDonald P."/>
            <person name="Magnisalis V."/>
            <person name="Maru K."/>
            <person name="Matthews C."/>
            <person name="McCusker W."/>
            <person name="McDonough S."/>
            <person name="Mehta T."/>
            <person name="Meldrim J."/>
            <person name="Meneus L."/>
            <person name="Mihai O."/>
            <person name="Mihalev A."/>
            <person name="Mihova T."/>
            <person name="Mittelman R."/>
            <person name="Mlenga V."/>
            <person name="Montmayeur A."/>
            <person name="Mulrain L."/>
            <person name="Navidi A."/>
            <person name="Naylor J."/>
            <person name="Negash T."/>
            <person name="Nguyen T."/>
            <person name="Nguyen N."/>
            <person name="Nicol R."/>
            <person name="Norbu C."/>
            <person name="Norbu N."/>
            <person name="Novod N."/>
            <person name="O'Neill B."/>
            <person name="Osman S."/>
            <person name="Markiewicz E."/>
            <person name="Oyono O.L."/>
            <person name="Patti C."/>
            <person name="Phunkhang P."/>
            <person name="Pierre F."/>
            <person name="Priest M."/>
            <person name="Raghuraman S."/>
            <person name="Rege F."/>
            <person name="Reyes R."/>
            <person name="Rise C."/>
            <person name="Rogov P."/>
            <person name="Ross K."/>
            <person name="Ryan E."/>
            <person name="Settipalli S."/>
            <person name="Shea T."/>
            <person name="Sherpa N."/>
            <person name="Shi L."/>
            <person name="Shih D."/>
            <person name="Sparrow T."/>
            <person name="Spaulding J."/>
            <person name="Stalker J."/>
            <person name="Stange-Thomann N."/>
            <person name="Stavropoulos S."/>
            <person name="Stone C."/>
            <person name="Strader C."/>
            <person name="Tesfaye S."/>
            <person name="Thomson T."/>
            <person name="Thoulutsang Y."/>
            <person name="Thoulutsang D."/>
            <person name="Topham K."/>
            <person name="Topping I."/>
            <person name="Tsamla T."/>
            <person name="Vassiliev H."/>
            <person name="Vo A."/>
            <person name="Wangchuk T."/>
            <person name="Wangdi T."/>
            <person name="Weiand M."/>
            <person name="Wilkinson J."/>
            <person name="Wilson A."/>
            <person name="Yadav S."/>
            <person name="Young G."/>
            <person name="Yu Q."/>
            <person name="Zembek L."/>
            <person name="Zhong D."/>
            <person name="Zimmer A."/>
            <person name="Zwirko Z."/>
            <person name="Jaffe D.B."/>
            <person name="Alvarez P."/>
            <person name="Brockman W."/>
            <person name="Butler J."/>
            <person name="Chin C."/>
            <person name="Gnerre S."/>
            <person name="Grabherr M."/>
            <person name="Kleber M."/>
            <person name="Mauceli E."/>
            <person name="MacCallum I."/>
        </authorList>
    </citation>
    <scope>NUCLEOTIDE SEQUENCE [LARGE SCALE GENOMIC DNA]</scope>
    <source>
        <strain evidence="6">Tucson 15010-1051.87</strain>
    </source>
</reference>
<feature type="region of interest" description="Disordered" evidence="3">
    <location>
        <begin position="354"/>
        <end position="378"/>
    </location>
</feature>
<keyword evidence="2" id="KW-0238">DNA-binding</keyword>
<feature type="region of interest" description="Disordered" evidence="3">
    <location>
        <begin position="152"/>
        <end position="179"/>
    </location>
</feature>
<comment type="similarity">
    <text evidence="1">Belongs to the grh/CP2 family. CP2 subfamily.</text>
</comment>
<feature type="compositionally biased region" description="Low complexity" evidence="3">
    <location>
        <begin position="577"/>
        <end position="642"/>
    </location>
</feature>
<gene>
    <name evidence="5" type="primary">Dvir\GJ22192</name>
    <name evidence="5" type="ORF">Dvir_GJ22192</name>
</gene>
<dbReference type="eggNOG" id="KOG4091">
    <property type="taxonomic scope" value="Eukaryota"/>
</dbReference>
<organism evidence="5 6">
    <name type="scientific">Drosophila virilis</name>
    <name type="common">Fruit fly</name>
    <dbReference type="NCBI Taxonomy" id="7244"/>
    <lineage>
        <taxon>Eukaryota</taxon>
        <taxon>Metazoa</taxon>
        <taxon>Ecdysozoa</taxon>
        <taxon>Arthropoda</taxon>
        <taxon>Hexapoda</taxon>
        <taxon>Insecta</taxon>
        <taxon>Pterygota</taxon>
        <taxon>Neoptera</taxon>
        <taxon>Endopterygota</taxon>
        <taxon>Diptera</taxon>
        <taxon>Brachycera</taxon>
        <taxon>Muscomorpha</taxon>
        <taxon>Ephydroidea</taxon>
        <taxon>Drosophilidae</taxon>
        <taxon>Drosophila</taxon>
    </lineage>
</organism>
<dbReference type="PANTHER" id="PTHR11037:SF21">
    <property type="entry name" value="GEMINI, ISOFORM C"/>
    <property type="match status" value="1"/>
</dbReference>
<dbReference type="InterPro" id="IPR013761">
    <property type="entry name" value="SAM/pointed_sf"/>
</dbReference>
<dbReference type="PhylomeDB" id="B4LKB0"/>
<dbReference type="Proteomes" id="UP000008792">
    <property type="component" value="Unassembled WGS sequence"/>
</dbReference>
<keyword evidence="2" id="KW-0539">Nucleus</keyword>
<dbReference type="InterPro" id="IPR041418">
    <property type="entry name" value="SAM_3"/>
</dbReference>
<feature type="compositionally biased region" description="Low complexity" evidence="3">
    <location>
        <begin position="73"/>
        <end position="118"/>
    </location>
</feature>
<keyword evidence="6" id="KW-1185">Reference proteome</keyword>
<dbReference type="GO" id="GO:0005634">
    <property type="term" value="C:nucleus"/>
    <property type="evidence" value="ECO:0007669"/>
    <property type="project" value="UniProtKB-SubCell"/>
</dbReference>
<evidence type="ECO:0000256" key="2">
    <source>
        <dbReference type="PROSITE-ProRule" id="PRU01313"/>
    </source>
</evidence>
<dbReference type="FunCoup" id="B4LKB0">
    <property type="interactions" value="820"/>
</dbReference>
<evidence type="ECO:0000256" key="3">
    <source>
        <dbReference type="SAM" id="MobiDB-lite"/>
    </source>
</evidence>
<dbReference type="Gene3D" id="1.10.150.50">
    <property type="entry name" value="Transcription Factor, Ets-1"/>
    <property type="match status" value="1"/>
</dbReference>
<dbReference type="InterPro" id="IPR040167">
    <property type="entry name" value="TF_CP2-like"/>
</dbReference>
<dbReference type="PANTHER" id="PTHR11037">
    <property type="entry name" value="TRANSCRIPTION FACTOR CP2"/>
    <property type="match status" value="1"/>
</dbReference>
<feature type="compositionally biased region" description="Low complexity" evidence="3">
    <location>
        <begin position="293"/>
        <end position="306"/>
    </location>
</feature>
<dbReference type="FunFam" id="1.10.150.50:FF:000073">
    <property type="entry name" value="Gemini, isoform C"/>
    <property type="match status" value="1"/>
</dbReference>